<gene>
    <name evidence="1" type="ORF">KIN20_026027</name>
</gene>
<comment type="caution">
    <text evidence="1">The sequence shown here is derived from an EMBL/GenBank/DDBJ whole genome shotgun (WGS) entry which is preliminary data.</text>
</comment>
<evidence type="ECO:0000313" key="1">
    <source>
        <dbReference type="EMBL" id="KAJ1365636.1"/>
    </source>
</evidence>
<dbReference type="EMBL" id="JAHQIW010005320">
    <property type="protein sequence ID" value="KAJ1365636.1"/>
    <property type="molecule type" value="Genomic_DNA"/>
</dbReference>
<dbReference type="AlphaFoldDB" id="A0AAD5QXV2"/>
<organism evidence="1 2">
    <name type="scientific">Parelaphostrongylus tenuis</name>
    <name type="common">Meningeal worm</name>
    <dbReference type="NCBI Taxonomy" id="148309"/>
    <lineage>
        <taxon>Eukaryota</taxon>
        <taxon>Metazoa</taxon>
        <taxon>Ecdysozoa</taxon>
        <taxon>Nematoda</taxon>
        <taxon>Chromadorea</taxon>
        <taxon>Rhabditida</taxon>
        <taxon>Rhabditina</taxon>
        <taxon>Rhabditomorpha</taxon>
        <taxon>Strongyloidea</taxon>
        <taxon>Metastrongylidae</taxon>
        <taxon>Parelaphostrongylus</taxon>
    </lineage>
</organism>
<protein>
    <submittedName>
        <fullName evidence="1">Uncharacterized protein</fullName>
    </submittedName>
</protein>
<dbReference type="Proteomes" id="UP001196413">
    <property type="component" value="Unassembled WGS sequence"/>
</dbReference>
<evidence type="ECO:0000313" key="2">
    <source>
        <dbReference type="Proteomes" id="UP001196413"/>
    </source>
</evidence>
<accession>A0AAD5QXV2</accession>
<reference evidence="1" key="1">
    <citation type="submission" date="2021-06" db="EMBL/GenBank/DDBJ databases">
        <title>Parelaphostrongylus tenuis whole genome reference sequence.</title>
        <authorList>
            <person name="Garwood T.J."/>
            <person name="Larsen P.A."/>
            <person name="Fountain-Jones N.M."/>
            <person name="Garbe J.R."/>
            <person name="Macchietto M.G."/>
            <person name="Kania S.A."/>
            <person name="Gerhold R.W."/>
            <person name="Richards J.E."/>
            <person name="Wolf T.M."/>
        </authorList>
    </citation>
    <scope>NUCLEOTIDE SEQUENCE</scope>
    <source>
        <strain evidence="1">MNPRO001-30</strain>
        <tissue evidence="1">Meninges</tissue>
    </source>
</reference>
<sequence>MVGHPNDEEKTDEWMTEYCNNQQKFEALTDLSSQEEQPAIWTIASTSEWRVFTTSNGELAAGQPESADN</sequence>
<keyword evidence="2" id="KW-1185">Reference proteome</keyword>
<proteinExistence type="predicted"/>
<name>A0AAD5QXV2_PARTN</name>